<keyword evidence="1" id="KW-0472">Membrane</keyword>
<dbReference type="SUPFAM" id="SSF48452">
    <property type="entry name" value="TPR-like"/>
    <property type="match status" value="2"/>
</dbReference>
<dbReference type="AlphaFoldDB" id="A0A670JCB6"/>
<dbReference type="InterPro" id="IPR011990">
    <property type="entry name" value="TPR-like_helical_dom_sf"/>
</dbReference>
<name>A0A670JCB6_PODMU</name>
<dbReference type="Proteomes" id="UP000472272">
    <property type="component" value="Chromosome 9"/>
</dbReference>
<dbReference type="InterPro" id="IPR042772">
    <property type="entry name" value="SH3TC1/SH3TC2"/>
</dbReference>
<gene>
    <name evidence="2" type="primary">SH3TC1</name>
</gene>
<dbReference type="Ensembl" id="ENSPMRT00000023205.1">
    <property type="protein sequence ID" value="ENSPMRP00000021860.1"/>
    <property type="gene ID" value="ENSPMRG00000014192.1"/>
</dbReference>
<dbReference type="InterPro" id="IPR019734">
    <property type="entry name" value="TPR_rpt"/>
</dbReference>
<feature type="transmembrane region" description="Helical" evidence="1">
    <location>
        <begin position="954"/>
        <end position="974"/>
    </location>
</feature>
<dbReference type="Pfam" id="PF13181">
    <property type="entry name" value="TPR_8"/>
    <property type="match status" value="1"/>
</dbReference>
<organism evidence="2 3">
    <name type="scientific">Podarcis muralis</name>
    <name type="common">Wall lizard</name>
    <name type="synonym">Lacerta muralis</name>
    <dbReference type="NCBI Taxonomy" id="64176"/>
    <lineage>
        <taxon>Eukaryota</taxon>
        <taxon>Metazoa</taxon>
        <taxon>Chordata</taxon>
        <taxon>Craniata</taxon>
        <taxon>Vertebrata</taxon>
        <taxon>Euteleostomi</taxon>
        <taxon>Lepidosauria</taxon>
        <taxon>Squamata</taxon>
        <taxon>Bifurcata</taxon>
        <taxon>Unidentata</taxon>
        <taxon>Episquamata</taxon>
        <taxon>Laterata</taxon>
        <taxon>Lacertibaenia</taxon>
        <taxon>Lacertidae</taxon>
        <taxon>Podarcis</taxon>
    </lineage>
</organism>
<dbReference type="GeneTree" id="ENSGT00530000063812"/>
<evidence type="ECO:0000313" key="3">
    <source>
        <dbReference type="Proteomes" id="UP000472272"/>
    </source>
</evidence>
<dbReference type="SMART" id="SM00028">
    <property type="entry name" value="TPR"/>
    <property type="match status" value="6"/>
</dbReference>
<feature type="transmembrane region" description="Helical" evidence="1">
    <location>
        <begin position="930"/>
        <end position="947"/>
    </location>
</feature>
<reference evidence="2" key="3">
    <citation type="submission" date="2025-09" db="UniProtKB">
        <authorList>
            <consortium name="Ensembl"/>
        </authorList>
    </citation>
    <scope>IDENTIFICATION</scope>
</reference>
<evidence type="ECO:0000256" key="1">
    <source>
        <dbReference type="SAM" id="Phobius"/>
    </source>
</evidence>
<protein>
    <submittedName>
        <fullName evidence="2">SH3 domain and tetratricopeptide repeats 1</fullName>
    </submittedName>
</protein>
<proteinExistence type="predicted"/>
<sequence>TRKMFSSSTQKRKTLSSSGEDQLIVVTFWTFEEIWKFVTYYSLGFLNHCMENLLLDDYFWLSSSEESVGIDVSLDEECLGMIYRGLLIQEVSLSYNQMSIEIDLMLKLLLLLWQAKLISLNLSHARWFLKENTDSADFAVRNESAATDQIGNAVPEEIGFQKGDRIEIIGYFMKCMKWFVGRHAPTGQVGFTWAFITMNSYDLCFPYFLRFSVFCISEMSHSFLNKHSGTMKDNMVHSLMKVRSLQLHREEVKDQKRPFSASDEEMASKSQDPHFCICPDDGVCGPEILDSLLLFLNCKGYESSFKSIYDLSFSFLSTLFHGYASEEDLVDYFVLAREAAKRASLPRALARLCYLLGRMSVRKFKLSQARVYFEEALATTQGDFSDLFLIASLYTNLTGIYLKQKNKEKCACFFEKVASLLMGIPNYISSNRMESDILKYALKRAVLSQSKYAEARACFLLAKHYLNFCQGEEALPFLERLQLLSNALGLQNGSLSVDCYFKLGPLYSEKCLPHLVLSCVKVASSCSSCTLLELFRSIDLVFKNAPKVHCLKTVGQSHPSQTAYYLRQVLHLLETSKEHPKLCSMVCCYLSLLYSHHKQYGKAIDYMEKALDTNAHSSSEELIGHLVFLSWLYILHQQNTVALDILNAVVENTQSSHQQLGIVYNMIAIVLKRMNDTKQAAESYYKALSISREMGIVHNQAVALANLGILCLHSAARSLGEHFLIKAVTLFSELPSVECGRDFIYILLRLGCYYASGFYKDKGRCCFEWAFLVAMEANHLEGQLQAVQHLCQFYSTVLPDEALCVVYNEYQLSLVRKLSDKVMEGQILETISQLYLSLGTERAYRSALEYTKRSLGIFIDLQAKEREAQAWLQAGKIYYKLRQNELVDLYIQVAQNAALCTHDPNLQMELFEASGDIFFNGEWEKEKAVPFYRVGFLFSIFLTLLLVRGTRLRFAVLVCFNSSFDFHTVLILLLTSLGNLLNERIAFHRLAVIYHHLGQVELTEHFFLKALSLCSSPLEFDEEALYYVKVYLVLGDITFYDLKVGWIPVFQVKNVLRGAAIGMVCQFACWCEMNWTI</sequence>
<reference evidence="2" key="2">
    <citation type="submission" date="2025-08" db="UniProtKB">
        <authorList>
            <consortium name="Ensembl"/>
        </authorList>
    </citation>
    <scope>IDENTIFICATION</scope>
</reference>
<dbReference type="PANTHER" id="PTHR22647:SF3">
    <property type="entry name" value="SH3 DOMAIN AND TETRATRICOPEPTIDE REPEAT-CONTAINING PROTEIN 1"/>
    <property type="match status" value="1"/>
</dbReference>
<evidence type="ECO:0000313" key="2">
    <source>
        <dbReference type="Ensembl" id="ENSPMRP00000021860.1"/>
    </source>
</evidence>
<dbReference type="OMA" id="ICHMEAL"/>
<dbReference type="Gene3D" id="1.25.40.10">
    <property type="entry name" value="Tetratricopeptide repeat domain"/>
    <property type="match status" value="3"/>
</dbReference>
<dbReference type="PANTHER" id="PTHR22647">
    <property type="entry name" value="SH3 DOMAIN AND TETRATRICOPEPTIDE REPEATS CONTAINING PROTEIN"/>
    <property type="match status" value="1"/>
</dbReference>
<reference evidence="2 3" key="1">
    <citation type="journal article" date="2019" name="Proc. Natl. Acad. Sci. U.S.A.">
        <title>Regulatory changes in pterin and carotenoid genes underlie balanced color polymorphisms in the wall lizard.</title>
        <authorList>
            <person name="Andrade P."/>
            <person name="Pinho C."/>
            <person name="Perez I de Lanuza G."/>
            <person name="Afonso S."/>
            <person name="Brejcha J."/>
            <person name="Rubin C.J."/>
            <person name="Wallerman O."/>
            <person name="Pereira P."/>
            <person name="Sabatino S.J."/>
            <person name="Bellati A."/>
            <person name="Pellitteri-Rosa D."/>
            <person name="Bosakova Z."/>
            <person name="Bunikis I."/>
            <person name="Carretero M.A."/>
            <person name="Feiner N."/>
            <person name="Marsik P."/>
            <person name="Pauperio F."/>
            <person name="Salvi D."/>
            <person name="Soler L."/>
            <person name="While G.M."/>
            <person name="Uller T."/>
            <person name="Font E."/>
            <person name="Andersson L."/>
            <person name="Carneiro M."/>
        </authorList>
    </citation>
    <scope>NUCLEOTIDE SEQUENCE</scope>
</reference>
<keyword evidence="3" id="KW-1185">Reference proteome</keyword>
<keyword evidence="1" id="KW-0812">Transmembrane</keyword>
<accession>A0A670JCB6</accession>
<keyword evidence="1" id="KW-1133">Transmembrane helix</keyword>